<dbReference type="Proteomes" id="UP001165586">
    <property type="component" value="Unassembled WGS sequence"/>
</dbReference>
<keyword evidence="3" id="KW-1185">Reference proteome</keyword>
<gene>
    <name evidence="2" type="ORF">N1032_25675</name>
</gene>
<dbReference type="InterPro" id="IPR044925">
    <property type="entry name" value="His-Me_finger_sf"/>
</dbReference>
<sequence>MPAATTPPPSFFRDILEVKRGYLYWQPHYQNKRRTDKPIGSINSRGYLTARMESGGYYRTYSIHRLIYWLTYDEWPGVIDHKNGITTDNRPENLRACTHRQNGWNRGKSITNTTGYAGVAKTRPDCDTYRAQIAVDGKSYHVYGFETPE</sequence>
<keyword evidence="2" id="KW-0540">Nuclease</keyword>
<dbReference type="InterPro" id="IPR003615">
    <property type="entry name" value="HNH_nuc"/>
</dbReference>
<dbReference type="SUPFAM" id="SSF54060">
    <property type="entry name" value="His-Me finger endonucleases"/>
    <property type="match status" value="1"/>
</dbReference>
<protein>
    <submittedName>
        <fullName evidence="2">HNH endonuclease</fullName>
    </submittedName>
</protein>
<name>A0ABT2HAZ9_9MICO</name>
<comment type="caution">
    <text evidence="2">The sequence shown here is derived from an EMBL/GenBank/DDBJ whole genome shotgun (WGS) entry which is preliminary data.</text>
</comment>
<accession>A0ABT2HAZ9</accession>
<proteinExistence type="predicted"/>
<feature type="domain" description="HNH nuclease" evidence="1">
    <location>
        <begin position="63"/>
        <end position="103"/>
    </location>
</feature>
<organism evidence="2 3">
    <name type="scientific">Herbiconiux daphne</name>
    <dbReference type="NCBI Taxonomy" id="2970914"/>
    <lineage>
        <taxon>Bacteria</taxon>
        <taxon>Bacillati</taxon>
        <taxon>Actinomycetota</taxon>
        <taxon>Actinomycetes</taxon>
        <taxon>Micrococcales</taxon>
        <taxon>Microbacteriaceae</taxon>
        <taxon>Herbiconiux</taxon>
    </lineage>
</organism>
<dbReference type="EMBL" id="JANLCJ010000430">
    <property type="protein sequence ID" value="MCS5737121.1"/>
    <property type="molecule type" value="Genomic_DNA"/>
</dbReference>
<keyword evidence="2" id="KW-0255">Endonuclease</keyword>
<feature type="non-terminal residue" evidence="2">
    <location>
        <position position="149"/>
    </location>
</feature>
<evidence type="ECO:0000259" key="1">
    <source>
        <dbReference type="Pfam" id="PF13392"/>
    </source>
</evidence>
<keyword evidence="2" id="KW-0378">Hydrolase</keyword>
<reference evidence="2" key="1">
    <citation type="submission" date="2022-08" db="EMBL/GenBank/DDBJ databases">
        <authorList>
            <person name="Deng Y."/>
            <person name="Han X.-F."/>
            <person name="Zhang Y.-Q."/>
        </authorList>
    </citation>
    <scope>NUCLEOTIDE SEQUENCE</scope>
    <source>
        <strain evidence="2">CPCC 203386</strain>
    </source>
</reference>
<dbReference type="Pfam" id="PF13392">
    <property type="entry name" value="HNH_3"/>
    <property type="match status" value="1"/>
</dbReference>
<evidence type="ECO:0000313" key="2">
    <source>
        <dbReference type="EMBL" id="MCS5737121.1"/>
    </source>
</evidence>
<dbReference type="GO" id="GO:0004519">
    <property type="term" value="F:endonuclease activity"/>
    <property type="evidence" value="ECO:0007669"/>
    <property type="project" value="UniProtKB-KW"/>
</dbReference>
<dbReference type="Gene3D" id="3.90.75.20">
    <property type="match status" value="1"/>
</dbReference>
<dbReference type="RefSeq" id="WP_259543436.1">
    <property type="nucleotide sequence ID" value="NZ_JANLCJ010000430.1"/>
</dbReference>
<evidence type="ECO:0000313" key="3">
    <source>
        <dbReference type="Proteomes" id="UP001165586"/>
    </source>
</evidence>